<dbReference type="Pfam" id="PF07707">
    <property type="entry name" value="BACK"/>
    <property type="match status" value="1"/>
</dbReference>
<protein>
    <recommendedName>
        <fullName evidence="1">BACK domain-containing protein</fullName>
    </recommendedName>
</protein>
<dbReference type="EMBL" id="CAJVCH010525429">
    <property type="protein sequence ID" value="CAG7822140.1"/>
    <property type="molecule type" value="Genomic_DNA"/>
</dbReference>
<dbReference type="Proteomes" id="UP000708208">
    <property type="component" value="Unassembled WGS sequence"/>
</dbReference>
<evidence type="ECO:0000313" key="3">
    <source>
        <dbReference type="Proteomes" id="UP000708208"/>
    </source>
</evidence>
<organism evidence="2 3">
    <name type="scientific">Allacma fusca</name>
    <dbReference type="NCBI Taxonomy" id="39272"/>
    <lineage>
        <taxon>Eukaryota</taxon>
        <taxon>Metazoa</taxon>
        <taxon>Ecdysozoa</taxon>
        <taxon>Arthropoda</taxon>
        <taxon>Hexapoda</taxon>
        <taxon>Collembola</taxon>
        <taxon>Symphypleona</taxon>
        <taxon>Sminthuridae</taxon>
        <taxon>Allacma</taxon>
    </lineage>
</organism>
<accession>A0A8J2LHH4</accession>
<keyword evidence="3" id="KW-1185">Reference proteome</keyword>
<comment type="caution">
    <text evidence="2">The sequence shown here is derived from an EMBL/GenBank/DDBJ whole genome shotgun (WGS) entry which is preliminary data.</text>
</comment>
<dbReference type="InterPro" id="IPR011705">
    <property type="entry name" value="BACK"/>
</dbReference>
<reference evidence="2" key="1">
    <citation type="submission" date="2021-06" db="EMBL/GenBank/DDBJ databases">
        <authorList>
            <person name="Hodson N. C."/>
            <person name="Mongue J. A."/>
            <person name="Jaron S. K."/>
        </authorList>
    </citation>
    <scope>NUCLEOTIDE SEQUENCE</scope>
</reference>
<dbReference type="SMART" id="SM00875">
    <property type="entry name" value="BACK"/>
    <property type="match status" value="1"/>
</dbReference>
<gene>
    <name evidence="2" type="ORF">AFUS01_LOCUS32427</name>
</gene>
<dbReference type="OrthoDB" id="2359033at2759"/>
<feature type="non-terminal residue" evidence="2">
    <location>
        <position position="1"/>
    </location>
</feature>
<proteinExistence type="predicted"/>
<feature type="domain" description="BACK" evidence="1">
    <location>
        <begin position="29"/>
        <end position="104"/>
    </location>
</feature>
<evidence type="ECO:0000259" key="1">
    <source>
        <dbReference type="SMART" id="SM00875"/>
    </source>
</evidence>
<dbReference type="AlphaFoldDB" id="A0A8J2LHH4"/>
<sequence length="105" mass="12215">MDELLRIICKQISDLNFDRDRLIQNSNACFIFNVLRNTQCGEERLWEPVLSYICQNASAILKQNSFLELSTDSLVDILREDSLAVQSELEVFKLTMKWGMANLRK</sequence>
<name>A0A8J2LHH4_9HEXA</name>
<evidence type="ECO:0000313" key="2">
    <source>
        <dbReference type="EMBL" id="CAG7822140.1"/>
    </source>
</evidence>